<dbReference type="EMBL" id="JALJOR010000001">
    <property type="protein sequence ID" value="KAK9830276.1"/>
    <property type="molecule type" value="Genomic_DNA"/>
</dbReference>
<accession>A0AAW1RAG5</accession>
<evidence type="ECO:0000256" key="2">
    <source>
        <dbReference type="ARBA" id="ARBA00023002"/>
    </source>
</evidence>
<name>A0AAW1RAG5_9CHLO</name>
<dbReference type="InterPro" id="IPR006109">
    <property type="entry name" value="G3P_DH_NAD-dep_C"/>
</dbReference>
<evidence type="ECO:0000256" key="5">
    <source>
        <dbReference type="RuleBase" id="RU000437"/>
    </source>
</evidence>
<evidence type="ECO:0000313" key="10">
    <source>
        <dbReference type="EMBL" id="KAK9830276.1"/>
    </source>
</evidence>
<reference evidence="10 11" key="1">
    <citation type="journal article" date="2024" name="Nat. Commun.">
        <title>Phylogenomics reveals the evolutionary origins of lichenization in chlorophyte algae.</title>
        <authorList>
            <person name="Puginier C."/>
            <person name="Libourel C."/>
            <person name="Otte J."/>
            <person name="Skaloud P."/>
            <person name="Haon M."/>
            <person name="Grisel S."/>
            <person name="Petersen M."/>
            <person name="Berrin J.G."/>
            <person name="Delaux P.M."/>
            <person name="Dal Grande F."/>
            <person name="Keller J."/>
        </authorList>
    </citation>
    <scope>NUCLEOTIDE SEQUENCE [LARGE SCALE GENOMIC DNA]</scope>
    <source>
        <strain evidence="10 11">SAG 2043</strain>
    </source>
</reference>
<dbReference type="NCBIfam" id="TIGR03376">
    <property type="entry name" value="glycerol3P_DH"/>
    <property type="match status" value="1"/>
</dbReference>
<comment type="similarity">
    <text evidence="1 5">Belongs to the NAD-dependent glycerol-3-phosphate dehydrogenase family.</text>
</comment>
<protein>
    <recommendedName>
        <fullName evidence="6">Glycerol-3-phosphate dehydrogenase [NAD(+)]</fullName>
        <ecNumber evidence="6">1.1.1.8</ecNumber>
    </recommendedName>
</protein>
<feature type="domain" description="Glycerol-3-phosphate dehydrogenase NAD-dependent C-terminal" evidence="9">
    <location>
        <begin position="426"/>
        <end position="575"/>
    </location>
</feature>
<feature type="domain" description="Glycerol-3-phosphate dehydrogenase NAD-dependent N-terminal" evidence="8">
    <location>
        <begin position="235"/>
        <end position="402"/>
    </location>
</feature>
<evidence type="ECO:0000313" key="11">
    <source>
        <dbReference type="Proteomes" id="UP001489004"/>
    </source>
</evidence>
<dbReference type="Gene3D" id="1.10.150.210">
    <property type="entry name" value="Phosphoserine phosphatase, domain 2"/>
    <property type="match status" value="1"/>
</dbReference>
<feature type="region of interest" description="Disordered" evidence="7">
    <location>
        <begin position="589"/>
        <end position="619"/>
    </location>
</feature>
<dbReference type="AlphaFoldDB" id="A0AAW1RAG5"/>
<dbReference type="Pfam" id="PF07479">
    <property type="entry name" value="NAD_Gly3P_dh_C"/>
    <property type="match status" value="1"/>
</dbReference>
<evidence type="ECO:0000256" key="6">
    <source>
        <dbReference type="RuleBase" id="RU361243"/>
    </source>
</evidence>
<dbReference type="GO" id="GO:0005975">
    <property type="term" value="P:carbohydrate metabolic process"/>
    <property type="evidence" value="ECO:0007669"/>
    <property type="project" value="InterPro"/>
</dbReference>
<evidence type="ECO:0000256" key="7">
    <source>
        <dbReference type="SAM" id="MobiDB-lite"/>
    </source>
</evidence>
<dbReference type="PANTHER" id="PTHR11728:SF8">
    <property type="entry name" value="GLYCEROL-3-PHOSPHATE DEHYDROGENASE [NAD(+)]-RELATED"/>
    <property type="match status" value="1"/>
</dbReference>
<evidence type="ECO:0000256" key="4">
    <source>
        <dbReference type="ARBA" id="ARBA00048683"/>
    </source>
</evidence>
<dbReference type="SUPFAM" id="SSF51735">
    <property type="entry name" value="NAD(P)-binding Rossmann-fold domains"/>
    <property type="match status" value="1"/>
</dbReference>
<dbReference type="InterPro" id="IPR036291">
    <property type="entry name" value="NAD(P)-bd_dom_sf"/>
</dbReference>
<comment type="caution">
    <text evidence="10">The sequence shown here is derived from an EMBL/GenBank/DDBJ whole genome shotgun (WGS) entry which is preliminary data.</text>
</comment>
<evidence type="ECO:0000256" key="3">
    <source>
        <dbReference type="ARBA" id="ARBA00023027"/>
    </source>
</evidence>
<dbReference type="GO" id="GO:0051287">
    <property type="term" value="F:NAD binding"/>
    <property type="evidence" value="ECO:0007669"/>
    <property type="project" value="UniProtKB-UniRule"/>
</dbReference>
<evidence type="ECO:0000259" key="8">
    <source>
        <dbReference type="Pfam" id="PF01210"/>
    </source>
</evidence>
<dbReference type="InterPro" id="IPR017751">
    <property type="entry name" value="G3P_DH_NAD-dep_euk"/>
</dbReference>
<dbReference type="GO" id="GO:0005829">
    <property type="term" value="C:cytosol"/>
    <property type="evidence" value="ECO:0007669"/>
    <property type="project" value="TreeGrafter"/>
</dbReference>
<dbReference type="Pfam" id="PF01210">
    <property type="entry name" value="NAD_Gly3P_dh_N"/>
    <property type="match status" value="1"/>
</dbReference>
<organism evidence="10 11">
    <name type="scientific">[Myrmecia] bisecta</name>
    <dbReference type="NCBI Taxonomy" id="41462"/>
    <lineage>
        <taxon>Eukaryota</taxon>
        <taxon>Viridiplantae</taxon>
        <taxon>Chlorophyta</taxon>
        <taxon>core chlorophytes</taxon>
        <taxon>Trebouxiophyceae</taxon>
        <taxon>Trebouxiales</taxon>
        <taxon>Trebouxiaceae</taxon>
        <taxon>Myrmecia</taxon>
    </lineage>
</organism>
<evidence type="ECO:0000256" key="1">
    <source>
        <dbReference type="ARBA" id="ARBA00011009"/>
    </source>
</evidence>
<dbReference type="EC" id="1.1.1.8" evidence="6"/>
<dbReference type="SUPFAM" id="SSF56784">
    <property type="entry name" value="HAD-like"/>
    <property type="match status" value="1"/>
</dbReference>
<dbReference type="Gene3D" id="3.40.50.1000">
    <property type="entry name" value="HAD superfamily/HAD-like"/>
    <property type="match status" value="1"/>
</dbReference>
<dbReference type="PRINTS" id="PR00077">
    <property type="entry name" value="GPDHDRGNASE"/>
</dbReference>
<dbReference type="SUPFAM" id="SSF48179">
    <property type="entry name" value="6-phosphogluconate dehydrogenase C-terminal domain-like"/>
    <property type="match status" value="1"/>
</dbReference>
<evidence type="ECO:0000259" key="9">
    <source>
        <dbReference type="Pfam" id="PF07479"/>
    </source>
</evidence>
<dbReference type="FunFam" id="1.10.1040.10:FF:000004">
    <property type="entry name" value="Glycerol-3-phosphate dehydrogenase [NAD(+)]"/>
    <property type="match status" value="1"/>
</dbReference>
<dbReference type="Gene3D" id="3.40.50.720">
    <property type="entry name" value="NAD(P)-binding Rossmann-like Domain"/>
    <property type="match status" value="1"/>
</dbReference>
<dbReference type="GO" id="GO:0141152">
    <property type="term" value="F:glycerol-3-phosphate dehydrogenase (NAD+) activity"/>
    <property type="evidence" value="ECO:0007669"/>
    <property type="project" value="UniProtKB-UniRule"/>
</dbReference>
<dbReference type="PROSITE" id="PS00957">
    <property type="entry name" value="NAD_G3PDH"/>
    <property type="match status" value="1"/>
</dbReference>
<dbReference type="InterPro" id="IPR013328">
    <property type="entry name" value="6PGD_dom2"/>
</dbReference>
<dbReference type="Pfam" id="PF12710">
    <property type="entry name" value="HAD"/>
    <property type="match status" value="1"/>
</dbReference>
<proteinExistence type="inferred from homology"/>
<sequence>MTEDTLSAWRRAQAVCFSFDNTVTENDTLDLLAQHLGLGPEAAQVAEQAANGQLSTQDSLQRRLQLLNCSPQDILGFLDQHPPATRLAPGVEDLVAALQARGIVVYLASASSWELTAPIAQALNIPYAHVFADGMAWQETEAADGPRLVGFTRHEAASYASPQAEAVGKLRDMFPYQTLAFVGSGTTDLEAAQLAHGADIFIAYAGVVQHEAVVQGSDWSVRDFHEMARMLKKHKVACIGSGAWACAAVRIVAYNTLHNDPRDEFAKEVTMWVHEEEVNGRKLSEIINETHENVKYLPGVKLGDNVVATPDLLEAVSGADIIMVCVPHQFVHGICKQLQGHVSQDAIAVSLTKGMRVRPEGPQLISEMVRNYLRIDCSVLMGANIAQDIASEQLSEATIGYTILANAEVLKRVFETHYFYVTMVPDVAAAEMCGTLKNIVALSAGFVDGLAYGPNTKAAIMREGLQEMRQFCKALYPTVRDETFFESCGVADLIATCYGGRNRKVAEAYVKALMTDHPKTFDELEAELLHGQKLQGVLTSNEVQEVLRKRGWQDDYPLFTTTNRIVNGRLPPHAITAYRDCGIDGFDYPERADNPTSSQDGARADPLAVAAREREAQSK</sequence>
<dbReference type="Proteomes" id="UP001489004">
    <property type="component" value="Unassembled WGS sequence"/>
</dbReference>
<dbReference type="PANTHER" id="PTHR11728">
    <property type="entry name" value="GLYCEROL-3-PHOSPHATE DEHYDROGENASE"/>
    <property type="match status" value="1"/>
</dbReference>
<comment type="catalytic activity">
    <reaction evidence="4 6">
        <text>sn-glycerol 3-phosphate + NAD(+) = dihydroxyacetone phosphate + NADH + H(+)</text>
        <dbReference type="Rhea" id="RHEA:11092"/>
        <dbReference type="ChEBI" id="CHEBI:15378"/>
        <dbReference type="ChEBI" id="CHEBI:57540"/>
        <dbReference type="ChEBI" id="CHEBI:57597"/>
        <dbReference type="ChEBI" id="CHEBI:57642"/>
        <dbReference type="ChEBI" id="CHEBI:57945"/>
        <dbReference type="EC" id="1.1.1.8"/>
    </reaction>
</comment>
<dbReference type="NCBIfam" id="TIGR01488">
    <property type="entry name" value="HAD-SF-IB"/>
    <property type="match status" value="1"/>
</dbReference>
<dbReference type="InterPro" id="IPR036412">
    <property type="entry name" value="HAD-like_sf"/>
</dbReference>
<keyword evidence="3 5" id="KW-0520">NAD</keyword>
<keyword evidence="2 5" id="KW-0560">Oxidoreductase</keyword>
<keyword evidence="11" id="KW-1185">Reference proteome</keyword>
<gene>
    <name evidence="10" type="ORF">WJX72_010765</name>
</gene>
<dbReference type="InterPro" id="IPR023214">
    <property type="entry name" value="HAD_sf"/>
</dbReference>
<dbReference type="Gene3D" id="1.10.1040.10">
    <property type="entry name" value="N-(1-d-carboxylethyl)-l-norvaline Dehydrogenase, domain 2"/>
    <property type="match status" value="1"/>
</dbReference>
<dbReference type="GO" id="GO:0042803">
    <property type="term" value="F:protein homodimerization activity"/>
    <property type="evidence" value="ECO:0007669"/>
    <property type="project" value="InterPro"/>
</dbReference>
<dbReference type="InterPro" id="IPR011128">
    <property type="entry name" value="G3P_DH_NAD-dep_N"/>
</dbReference>
<dbReference type="GO" id="GO:0046168">
    <property type="term" value="P:glycerol-3-phosphate catabolic process"/>
    <property type="evidence" value="ECO:0007669"/>
    <property type="project" value="UniProtKB-UniRule"/>
</dbReference>
<dbReference type="InterPro" id="IPR008927">
    <property type="entry name" value="6-PGluconate_DH-like_C_sf"/>
</dbReference>
<dbReference type="InterPro" id="IPR006168">
    <property type="entry name" value="G3P_DH_NAD-dep"/>
</dbReference>